<dbReference type="InterPro" id="IPR039517">
    <property type="entry name" value="C6orf106_UBA-like"/>
</dbReference>
<dbReference type="PANTHER" id="PTHR20930:SF0">
    <property type="entry name" value="PROTEIN ILRUN"/>
    <property type="match status" value="1"/>
</dbReference>
<dbReference type="InterPro" id="IPR009060">
    <property type="entry name" value="UBA-like_sf"/>
</dbReference>
<feature type="compositionally biased region" description="Polar residues" evidence="1">
    <location>
        <begin position="227"/>
        <end position="243"/>
    </location>
</feature>
<name>A0ABM1ZT01_AEDAL</name>
<evidence type="ECO:0000313" key="4">
    <source>
        <dbReference type="Proteomes" id="UP000069940"/>
    </source>
</evidence>
<protein>
    <recommendedName>
        <fullName evidence="2">Nbr1 FW domain-containing protein</fullName>
    </recommendedName>
</protein>
<feature type="region of interest" description="Disordered" evidence="1">
    <location>
        <begin position="206"/>
        <end position="243"/>
    </location>
</feature>
<feature type="domain" description="Nbr1 FW" evidence="2">
    <location>
        <begin position="82"/>
        <end position="174"/>
    </location>
</feature>
<evidence type="ECO:0000313" key="3">
    <source>
        <dbReference type="EnsemblMetazoa" id="AALFPA23_021392.P31608"/>
    </source>
</evidence>
<dbReference type="CDD" id="cd14349">
    <property type="entry name" value="UBA_CF106"/>
    <property type="match status" value="1"/>
</dbReference>
<proteinExistence type="predicted"/>
<sequence>MEENRNMDDIEQNFLTQFSSMVTTDKDDLIKQFQSIGENLNYSTATFFLDMSNWNLQAAVGCYFDFMAFSRLPSMKFLNDLTVGKDEKVTPNTPFKQTWLLQNNGDISWPDGTYLKNETEEKKYSMPSLPPNDTTIATIEQLSPELVGPFITRWCLYTSNGTQFGETITSSIDVCQSGTLAITQQMSQLQPMACPDDEILETLSPMHQPASSMSSIEKQVDEAPGDENSSNNNAEPFSSKLSNPRSIDRNVFRSCVGNLYFVFFPAIASFTKTDKMSSAPSSPQTNE</sequence>
<accession>A0ABM1ZT01</accession>
<dbReference type="CDD" id="cd14947">
    <property type="entry name" value="NBR1_like"/>
    <property type="match status" value="1"/>
</dbReference>
<dbReference type="InterPro" id="IPR013783">
    <property type="entry name" value="Ig-like_fold"/>
</dbReference>
<dbReference type="Pfam" id="PF14555">
    <property type="entry name" value="UBA_4"/>
    <property type="match status" value="1"/>
</dbReference>
<dbReference type="Gene3D" id="2.60.40.10">
    <property type="entry name" value="Immunoglobulins"/>
    <property type="match status" value="1"/>
</dbReference>
<reference evidence="4" key="1">
    <citation type="journal article" date="2015" name="Proc. Natl. Acad. Sci. U.S.A.">
        <title>Genome sequence of the Asian Tiger mosquito, Aedes albopictus, reveals insights into its biology, genetics, and evolution.</title>
        <authorList>
            <person name="Chen X.G."/>
            <person name="Jiang X."/>
            <person name="Gu J."/>
            <person name="Xu M."/>
            <person name="Wu Y."/>
            <person name="Deng Y."/>
            <person name="Zhang C."/>
            <person name="Bonizzoni M."/>
            <person name="Dermauw W."/>
            <person name="Vontas J."/>
            <person name="Armbruster P."/>
            <person name="Huang X."/>
            <person name="Yang Y."/>
            <person name="Zhang H."/>
            <person name="He W."/>
            <person name="Peng H."/>
            <person name="Liu Y."/>
            <person name="Wu K."/>
            <person name="Chen J."/>
            <person name="Lirakis M."/>
            <person name="Topalis P."/>
            <person name="Van Leeuwen T."/>
            <person name="Hall A.B."/>
            <person name="Jiang X."/>
            <person name="Thorpe C."/>
            <person name="Mueller R.L."/>
            <person name="Sun C."/>
            <person name="Waterhouse R.M."/>
            <person name="Yan G."/>
            <person name="Tu Z.J."/>
            <person name="Fang X."/>
            <person name="James A.A."/>
        </authorList>
    </citation>
    <scope>NUCLEOTIDE SEQUENCE [LARGE SCALE GENOMIC DNA]</scope>
    <source>
        <strain evidence="4">Foshan</strain>
    </source>
</reference>
<evidence type="ECO:0000259" key="2">
    <source>
        <dbReference type="Pfam" id="PF16158"/>
    </source>
</evidence>
<dbReference type="EnsemblMetazoa" id="AALFPA23_021392.R31608">
    <property type="protein sequence ID" value="AALFPA23_021392.P31608"/>
    <property type="gene ID" value="AALFPA23_021392"/>
</dbReference>
<dbReference type="Proteomes" id="UP000069940">
    <property type="component" value="Unassembled WGS sequence"/>
</dbReference>
<organism evidence="3 4">
    <name type="scientific">Aedes albopictus</name>
    <name type="common">Asian tiger mosquito</name>
    <name type="synonym">Stegomyia albopicta</name>
    <dbReference type="NCBI Taxonomy" id="7160"/>
    <lineage>
        <taxon>Eukaryota</taxon>
        <taxon>Metazoa</taxon>
        <taxon>Ecdysozoa</taxon>
        <taxon>Arthropoda</taxon>
        <taxon>Hexapoda</taxon>
        <taxon>Insecta</taxon>
        <taxon>Pterygota</taxon>
        <taxon>Neoptera</taxon>
        <taxon>Endopterygota</taxon>
        <taxon>Diptera</taxon>
        <taxon>Nematocera</taxon>
        <taxon>Culicoidea</taxon>
        <taxon>Culicidae</taxon>
        <taxon>Culicinae</taxon>
        <taxon>Aedini</taxon>
        <taxon>Aedes</taxon>
        <taxon>Stegomyia</taxon>
    </lineage>
</organism>
<keyword evidence="4" id="KW-1185">Reference proteome</keyword>
<dbReference type="InterPro" id="IPR032350">
    <property type="entry name" value="Nbr1_FW"/>
</dbReference>
<reference evidence="3" key="2">
    <citation type="submission" date="2025-05" db="UniProtKB">
        <authorList>
            <consortium name="EnsemblMetazoa"/>
        </authorList>
    </citation>
    <scope>IDENTIFICATION</scope>
    <source>
        <strain evidence="3">Foshan</strain>
    </source>
</reference>
<evidence type="ECO:0000256" key="1">
    <source>
        <dbReference type="SAM" id="MobiDB-lite"/>
    </source>
</evidence>
<dbReference type="Pfam" id="PF16158">
    <property type="entry name" value="N_BRCA1_IG"/>
    <property type="match status" value="1"/>
</dbReference>
<dbReference type="GeneID" id="109424864"/>
<dbReference type="SUPFAM" id="SSF46934">
    <property type="entry name" value="UBA-like"/>
    <property type="match status" value="1"/>
</dbReference>
<dbReference type="Gene3D" id="1.10.8.10">
    <property type="entry name" value="DNA helicase RuvA subunit, C-terminal domain"/>
    <property type="match status" value="1"/>
</dbReference>
<dbReference type="RefSeq" id="XP_062701899.1">
    <property type="nucleotide sequence ID" value="XM_062845915.1"/>
</dbReference>
<dbReference type="PANTHER" id="PTHR20930">
    <property type="entry name" value="OVARIAN CARCINOMA ANTIGEN CA125-RELATED"/>
    <property type="match status" value="1"/>
</dbReference>